<dbReference type="SMART" id="SM00882">
    <property type="entry name" value="CoA_trans"/>
    <property type="match status" value="1"/>
</dbReference>
<organism evidence="2 3">
    <name type="scientific">Formimonas warabiya</name>
    <dbReference type="NCBI Taxonomy" id="1761012"/>
    <lineage>
        <taxon>Bacteria</taxon>
        <taxon>Bacillati</taxon>
        <taxon>Bacillota</taxon>
        <taxon>Clostridia</taxon>
        <taxon>Eubacteriales</taxon>
        <taxon>Peptococcaceae</taxon>
        <taxon>Candidatus Formimonas</taxon>
    </lineage>
</organism>
<comment type="similarity">
    <text evidence="1">Belongs to the 3-oxoacid CoA-transferase subunit B family.</text>
</comment>
<dbReference type="Proteomes" id="UP000323521">
    <property type="component" value="Chromosome"/>
</dbReference>
<dbReference type="InterPro" id="IPR037171">
    <property type="entry name" value="NagB/RpiA_transferase-like"/>
</dbReference>
<dbReference type="InterPro" id="IPR004165">
    <property type="entry name" value="CoA_trans_fam_I"/>
</dbReference>
<evidence type="ECO:0000313" key="2">
    <source>
        <dbReference type="EMBL" id="ATW27349.1"/>
    </source>
</evidence>
<dbReference type="Gene3D" id="3.40.1080.10">
    <property type="entry name" value="Glutaconate Coenzyme A-transferase"/>
    <property type="match status" value="1"/>
</dbReference>
<dbReference type="AlphaFoldDB" id="A0A3G1KYB1"/>
<keyword evidence="3" id="KW-1185">Reference proteome</keyword>
<dbReference type="GO" id="GO:0008410">
    <property type="term" value="F:CoA-transferase activity"/>
    <property type="evidence" value="ECO:0007669"/>
    <property type="project" value="InterPro"/>
</dbReference>
<proteinExistence type="inferred from homology"/>
<dbReference type="Pfam" id="PF01144">
    <property type="entry name" value="CoA_trans"/>
    <property type="match status" value="1"/>
</dbReference>
<protein>
    <recommendedName>
        <fullName evidence="4">CoA transferase subunit A</fullName>
    </recommendedName>
</protein>
<sequence length="309" mass="34331">MCADCKIVPLNAVGSLVRDNQKIAIGGTLSAKEPMAIIREIIRQGIKGLTTIGGAHGIDVDLLCAGGAVKAVHNSFVGFEFDFGIAPNYRRLVQEGKVIPQDSDCDFILNQLRAAEYGVPFMPMPLVGGTDLLKLHPEYQTMTCPYTGQKVTVVPALKPDVAIIHAHYGDSSGNIKLFRPHFADLLMATAAERTIVSVEEIIPEEKMRELNPELPGYHVDALIHLPFGAHPTSCYPNYVYDRDHIAHYMELAKKGGDVFDEEYLKVFVHGVKSHEEYLELIGGSERLHKLRNWQESVPQWKEAFISHEC</sequence>
<evidence type="ECO:0008006" key="4">
    <source>
        <dbReference type="Google" id="ProtNLM"/>
    </source>
</evidence>
<dbReference type="EMBL" id="CP017634">
    <property type="protein sequence ID" value="ATW27349.1"/>
    <property type="molecule type" value="Genomic_DNA"/>
</dbReference>
<evidence type="ECO:0000313" key="3">
    <source>
        <dbReference type="Proteomes" id="UP000323521"/>
    </source>
</evidence>
<dbReference type="RefSeq" id="WP_148136701.1">
    <property type="nucleotide sequence ID" value="NZ_CP017634.1"/>
</dbReference>
<evidence type="ECO:0000256" key="1">
    <source>
        <dbReference type="ARBA" id="ARBA00007047"/>
    </source>
</evidence>
<reference evidence="2 3" key="1">
    <citation type="submission" date="2016-10" db="EMBL/GenBank/DDBJ databases">
        <title>Complete Genome Sequence of Peptococcaceae strain DCMF.</title>
        <authorList>
            <person name="Edwards R.J."/>
            <person name="Holland S.I."/>
            <person name="Deshpande N.P."/>
            <person name="Wong Y.K."/>
            <person name="Ertan H."/>
            <person name="Manefield M."/>
            <person name="Russell T.L."/>
            <person name="Lee M.J."/>
        </authorList>
    </citation>
    <scope>NUCLEOTIDE SEQUENCE [LARGE SCALE GENOMIC DNA]</scope>
    <source>
        <strain evidence="2 3">DCMF</strain>
    </source>
</reference>
<dbReference type="KEGG" id="fwa:DCMF_23665"/>
<dbReference type="PANTHER" id="PTHR43293">
    <property type="entry name" value="ACETATE COA-TRANSFERASE YDIF"/>
    <property type="match status" value="1"/>
</dbReference>
<accession>A0A3G1KYB1</accession>
<dbReference type="SUPFAM" id="SSF100950">
    <property type="entry name" value="NagB/RpiA/CoA transferase-like"/>
    <property type="match status" value="1"/>
</dbReference>
<gene>
    <name evidence="2" type="ORF">DCMF_23665</name>
</gene>
<dbReference type="OrthoDB" id="9777193at2"/>
<name>A0A3G1KYB1_FORW1</name>
<dbReference type="PANTHER" id="PTHR43293:SF3">
    <property type="entry name" value="CHOLESTEROL RING-CLEAVING HYDROLASE IPDB SUBUNIT"/>
    <property type="match status" value="1"/>
</dbReference>
<dbReference type="Gene3D" id="3.30.30.40">
    <property type="match status" value="1"/>
</dbReference>